<evidence type="ECO:0000313" key="6">
    <source>
        <dbReference type="EMBL" id="TNY33052.1"/>
    </source>
</evidence>
<dbReference type="EMBL" id="VFFF01000001">
    <property type="protein sequence ID" value="TNY33052.1"/>
    <property type="molecule type" value="Genomic_DNA"/>
</dbReference>
<keyword evidence="4" id="KW-0804">Transcription</keyword>
<dbReference type="InterPro" id="IPR046335">
    <property type="entry name" value="LacI/GalR-like_sensor"/>
</dbReference>
<keyword evidence="1" id="KW-0678">Repressor</keyword>
<dbReference type="PROSITE" id="PS50932">
    <property type="entry name" value="HTH_LACI_2"/>
    <property type="match status" value="1"/>
</dbReference>
<dbReference type="SUPFAM" id="SSF53822">
    <property type="entry name" value="Periplasmic binding protein-like I"/>
    <property type="match status" value="1"/>
</dbReference>
<dbReference type="InterPro" id="IPR010982">
    <property type="entry name" value="Lambda_DNA-bd_dom_sf"/>
</dbReference>
<dbReference type="Pfam" id="PF13377">
    <property type="entry name" value="Peripla_BP_3"/>
    <property type="match status" value="1"/>
</dbReference>
<accession>A0A5C5GE52</accession>
<dbReference type="GO" id="GO:0000976">
    <property type="term" value="F:transcription cis-regulatory region binding"/>
    <property type="evidence" value="ECO:0007669"/>
    <property type="project" value="TreeGrafter"/>
</dbReference>
<dbReference type="PANTHER" id="PTHR30146:SF148">
    <property type="entry name" value="HTH-TYPE TRANSCRIPTIONAL REPRESSOR PURR-RELATED"/>
    <property type="match status" value="1"/>
</dbReference>
<dbReference type="RefSeq" id="WP_140193735.1">
    <property type="nucleotide sequence ID" value="NZ_CP065915.1"/>
</dbReference>
<dbReference type="PROSITE" id="PS00356">
    <property type="entry name" value="HTH_LACI_1"/>
    <property type="match status" value="1"/>
</dbReference>
<dbReference type="InterPro" id="IPR028082">
    <property type="entry name" value="Peripla_BP_I"/>
</dbReference>
<dbReference type="Proteomes" id="UP000314011">
    <property type="component" value="Unassembled WGS sequence"/>
</dbReference>
<evidence type="ECO:0000256" key="4">
    <source>
        <dbReference type="ARBA" id="ARBA00023163"/>
    </source>
</evidence>
<evidence type="ECO:0000256" key="3">
    <source>
        <dbReference type="ARBA" id="ARBA00023125"/>
    </source>
</evidence>
<keyword evidence="2" id="KW-0805">Transcription regulation</keyword>
<proteinExistence type="predicted"/>
<dbReference type="PANTHER" id="PTHR30146">
    <property type="entry name" value="LACI-RELATED TRANSCRIPTIONAL REPRESSOR"/>
    <property type="match status" value="1"/>
</dbReference>
<dbReference type="SUPFAM" id="SSF47413">
    <property type="entry name" value="lambda repressor-like DNA-binding domains"/>
    <property type="match status" value="1"/>
</dbReference>
<dbReference type="Gene3D" id="1.10.260.40">
    <property type="entry name" value="lambda repressor-like DNA-binding domains"/>
    <property type="match status" value="1"/>
</dbReference>
<feature type="domain" description="HTH lacI-type" evidence="5">
    <location>
        <begin position="8"/>
        <end position="62"/>
    </location>
</feature>
<dbReference type="CDD" id="cd01392">
    <property type="entry name" value="HTH_LacI"/>
    <property type="match status" value="1"/>
</dbReference>
<reference evidence="6 7" key="1">
    <citation type="submission" date="2019-06" db="EMBL/GenBank/DDBJ databases">
        <title>Genome of new Rhodobacteraceae sp. SM1903.</title>
        <authorList>
            <person name="Ren X."/>
        </authorList>
    </citation>
    <scope>NUCLEOTIDE SEQUENCE [LARGE SCALE GENOMIC DNA]</scope>
    <source>
        <strain evidence="6 7">SM1903</strain>
    </source>
</reference>
<dbReference type="GO" id="GO:0003700">
    <property type="term" value="F:DNA-binding transcription factor activity"/>
    <property type="evidence" value="ECO:0007669"/>
    <property type="project" value="TreeGrafter"/>
</dbReference>
<dbReference type="InterPro" id="IPR000843">
    <property type="entry name" value="HTH_LacI"/>
</dbReference>
<protein>
    <submittedName>
        <fullName evidence="6">LacI family transcriptional regulator</fullName>
    </submittedName>
</protein>
<dbReference type="AlphaFoldDB" id="A0A5C5GE52"/>
<sequence length="339" mass="35931">MTVAAERTRLSDVAQRAGVSLATASKALNGTGRMTTETRQRVQHAASELGFRPNTHARALIAQRSFTVGLLTNDSYGRFSMPVMSGVSEALVSKGVSVFMCGVENDPELGRIHLDAMLDKQVDGIIATGKRGDRQLPAELAELPIPVVYAFSKGPDDAVTLMPDDAQGAREATEWLRRSGRRRLAHVTGPEGFAAAEVRAAAFREIAGPDAPVLFGDWSEAWGHEAAARLWDGGNGPDGIFCGNDQIARGIIDALRERGVDVPGAVGVIGFDNWGVVVRATRPPMTSVDMNLAELGRQAGRLILALSSGEDVAPGIRHLPCSLVVRESCGGAGPDRMTA</sequence>
<dbReference type="Pfam" id="PF00356">
    <property type="entry name" value="LacI"/>
    <property type="match status" value="1"/>
</dbReference>
<dbReference type="OrthoDB" id="7811243at2"/>
<dbReference type="SMART" id="SM00354">
    <property type="entry name" value="HTH_LACI"/>
    <property type="match status" value="1"/>
</dbReference>
<dbReference type="Gene3D" id="3.40.50.2300">
    <property type="match status" value="2"/>
</dbReference>
<evidence type="ECO:0000259" key="5">
    <source>
        <dbReference type="PROSITE" id="PS50932"/>
    </source>
</evidence>
<keyword evidence="7" id="KW-1185">Reference proteome</keyword>
<keyword evidence="3" id="KW-0238">DNA-binding</keyword>
<evidence type="ECO:0000256" key="2">
    <source>
        <dbReference type="ARBA" id="ARBA00023015"/>
    </source>
</evidence>
<dbReference type="CDD" id="cd06288">
    <property type="entry name" value="PBP1_sucrose_transcription_regulator"/>
    <property type="match status" value="1"/>
</dbReference>
<comment type="caution">
    <text evidence="6">The sequence shown here is derived from an EMBL/GenBank/DDBJ whole genome shotgun (WGS) entry which is preliminary data.</text>
</comment>
<name>A0A5C5GE52_9RHOB</name>
<gene>
    <name evidence="6" type="ORF">FHY64_07170</name>
</gene>
<evidence type="ECO:0000256" key="1">
    <source>
        <dbReference type="ARBA" id="ARBA00022491"/>
    </source>
</evidence>
<organism evidence="6 7">
    <name type="scientific">Pelagovum pacificum</name>
    <dbReference type="NCBI Taxonomy" id="2588711"/>
    <lineage>
        <taxon>Bacteria</taxon>
        <taxon>Pseudomonadati</taxon>
        <taxon>Pseudomonadota</taxon>
        <taxon>Alphaproteobacteria</taxon>
        <taxon>Rhodobacterales</taxon>
        <taxon>Paracoccaceae</taxon>
        <taxon>Pelagovum</taxon>
    </lineage>
</organism>
<evidence type="ECO:0000313" key="7">
    <source>
        <dbReference type="Proteomes" id="UP000314011"/>
    </source>
</evidence>